<reference evidence="2" key="1">
    <citation type="journal article" date="2023" name="Int. J. Syst. Evol. Microbiol.">
        <title>Mesoterricola silvestris gen. nov., sp. nov., Mesoterricola sediminis sp. nov., Geothrix oryzae sp. nov., Geothrix edaphica sp. nov., Geothrix rubra sp. nov., and Geothrix limicola sp. nov., six novel members of Acidobacteriota isolated from soils.</title>
        <authorList>
            <person name="Itoh H."/>
            <person name="Sugisawa Y."/>
            <person name="Mise K."/>
            <person name="Xu Z."/>
            <person name="Kuniyasu M."/>
            <person name="Ushijima N."/>
            <person name="Kawano K."/>
            <person name="Kobayashi E."/>
            <person name="Shiratori Y."/>
            <person name="Masuda Y."/>
            <person name="Senoo K."/>
        </authorList>
    </citation>
    <scope>NUCLEOTIDE SEQUENCE [LARGE SCALE GENOMIC DNA]</scope>
    <source>
        <strain evidence="2">W79</strain>
    </source>
</reference>
<evidence type="ECO:0000313" key="1">
    <source>
        <dbReference type="EMBL" id="BDU71774.1"/>
    </source>
</evidence>
<dbReference type="SUPFAM" id="SSF55729">
    <property type="entry name" value="Acyl-CoA N-acyltransferases (Nat)"/>
    <property type="match status" value="1"/>
</dbReference>
<gene>
    <name evidence="1" type="ORF">METEAL_09480</name>
</gene>
<dbReference type="EMBL" id="AP027080">
    <property type="protein sequence ID" value="BDU71774.1"/>
    <property type="molecule type" value="Genomic_DNA"/>
</dbReference>
<keyword evidence="2" id="KW-1185">Reference proteome</keyword>
<dbReference type="RefSeq" id="WP_316414677.1">
    <property type="nucleotide sequence ID" value="NZ_AP027080.1"/>
</dbReference>
<dbReference type="Proteomes" id="UP001238179">
    <property type="component" value="Chromosome"/>
</dbReference>
<accession>A0AA48GL40</accession>
<dbReference type="InterPro" id="IPR003447">
    <property type="entry name" value="FEMABX"/>
</dbReference>
<organism evidence="1 2">
    <name type="scientific">Mesoterricola silvestris</name>
    <dbReference type="NCBI Taxonomy" id="2927979"/>
    <lineage>
        <taxon>Bacteria</taxon>
        <taxon>Pseudomonadati</taxon>
        <taxon>Acidobacteriota</taxon>
        <taxon>Holophagae</taxon>
        <taxon>Holophagales</taxon>
        <taxon>Holophagaceae</taxon>
        <taxon>Mesoterricola</taxon>
    </lineage>
</organism>
<dbReference type="PROSITE" id="PS51191">
    <property type="entry name" value="FEMABX"/>
    <property type="match status" value="1"/>
</dbReference>
<evidence type="ECO:0000313" key="2">
    <source>
        <dbReference type="Proteomes" id="UP001238179"/>
    </source>
</evidence>
<dbReference type="GO" id="GO:0016755">
    <property type="term" value="F:aminoacyltransferase activity"/>
    <property type="evidence" value="ECO:0007669"/>
    <property type="project" value="InterPro"/>
</dbReference>
<dbReference type="AlphaFoldDB" id="A0AA48GL40"/>
<dbReference type="GO" id="GO:0044038">
    <property type="term" value="P:cell wall macromolecule biosynthetic process"/>
    <property type="evidence" value="ECO:0007669"/>
    <property type="project" value="InterPro"/>
</dbReference>
<protein>
    <submittedName>
        <fullName evidence="1">Uncharacterized protein</fullName>
    </submittedName>
</protein>
<dbReference type="KEGG" id="msil:METEAL_09480"/>
<name>A0AA48GL40_9BACT</name>
<proteinExistence type="predicted"/>
<sequence>MKFLPWIRPVPLTREPAPVGQVRTARRGGRIRVVETWFNDDPPSLDGVDVWIAHQRPERLTPWGWHYRYTLMVDLAASAEEILARMNKTARQEIRKSIKDGEFTCTFIPSPTEAQMEAFADAYDAHPIHSDAPRLERERLRELFSAGNLQISECRDASGTILVWHGVLGHKRAGIAQPVYQISNYHQSADQASANTTGRANRVLYYQEFVYYKEQGYAHYDLNGWYTGSEDAKRLKINKFKEAFRGRLSHGFDCEEALTLRGWAYVTFRTLKRWFFMKGRADELRRLRKKPVLNLPEYLQ</sequence>
<dbReference type="InterPro" id="IPR016181">
    <property type="entry name" value="Acyl_CoA_acyltransferase"/>
</dbReference>
<dbReference type="Gene3D" id="3.40.630.30">
    <property type="match status" value="1"/>
</dbReference>